<dbReference type="InterPro" id="IPR042099">
    <property type="entry name" value="ANL_N_sf"/>
</dbReference>
<proteinExistence type="inferred from homology"/>
<evidence type="ECO:0000259" key="6">
    <source>
        <dbReference type="Pfam" id="PF00501"/>
    </source>
</evidence>
<comment type="caution">
    <text evidence="8">The sequence shown here is derived from an EMBL/GenBank/DDBJ whole genome shotgun (WGS) entry which is preliminary data.</text>
</comment>
<evidence type="ECO:0000259" key="7">
    <source>
        <dbReference type="Pfam" id="PF13193"/>
    </source>
</evidence>
<dbReference type="GO" id="GO:0005524">
    <property type="term" value="F:ATP binding"/>
    <property type="evidence" value="ECO:0007669"/>
    <property type="project" value="UniProtKB-KW"/>
</dbReference>
<dbReference type="GO" id="GO:0016874">
    <property type="term" value="F:ligase activity"/>
    <property type="evidence" value="ECO:0007669"/>
    <property type="project" value="UniProtKB-KW"/>
</dbReference>
<dbReference type="Proteomes" id="UP001324115">
    <property type="component" value="Unassembled WGS sequence"/>
</dbReference>
<dbReference type="Gene3D" id="3.40.50.12780">
    <property type="entry name" value="N-terminal domain of ligase-like"/>
    <property type="match status" value="1"/>
</dbReference>
<evidence type="ECO:0000256" key="4">
    <source>
        <dbReference type="ARBA" id="ARBA00022741"/>
    </source>
</evidence>
<evidence type="ECO:0000256" key="2">
    <source>
        <dbReference type="ARBA" id="ARBA00006432"/>
    </source>
</evidence>
<accession>A0AAN7G1X2</accession>
<dbReference type="PROSITE" id="PS00455">
    <property type="entry name" value="AMP_BINDING"/>
    <property type="match status" value="1"/>
</dbReference>
<dbReference type="AlphaFoldDB" id="A0AAN7G1X2"/>
<keyword evidence="5" id="KW-0067">ATP-binding</keyword>
<reference evidence="8 9" key="1">
    <citation type="journal article" date="2023" name="G3 (Bethesda)">
        <title>A haplotype-resolved chromosome-scale genome for Quercus rubra L. provides insights into the genetics of adaptive traits for red oak species.</title>
        <authorList>
            <person name="Kapoor B."/>
            <person name="Jenkins J."/>
            <person name="Schmutz J."/>
            <person name="Zhebentyayeva T."/>
            <person name="Kuelheim C."/>
            <person name="Coggeshall M."/>
            <person name="Heim C."/>
            <person name="Lasky J.R."/>
            <person name="Leites L."/>
            <person name="Islam-Faridi N."/>
            <person name="Romero-Severson J."/>
            <person name="DeLeo V.L."/>
            <person name="Lucas S.M."/>
            <person name="Lazic D."/>
            <person name="Gailing O."/>
            <person name="Carlson J."/>
            <person name="Staton M."/>
        </authorList>
    </citation>
    <scope>NUCLEOTIDE SEQUENCE [LARGE SCALE GENOMIC DNA]</scope>
    <source>
        <strain evidence="8">Pseudo-F2</strain>
    </source>
</reference>
<dbReference type="Gene3D" id="3.30.300.30">
    <property type="match status" value="1"/>
</dbReference>
<dbReference type="InterPro" id="IPR025110">
    <property type="entry name" value="AMP-bd_C"/>
</dbReference>
<gene>
    <name evidence="8" type="ORF">RGQ29_013332</name>
</gene>
<evidence type="ECO:0000313" key="8">
    <source>
        <dbReference type="EMBL" id="KAK4605227.1"/>
    </source>
</evidence>
<feature type="domain" description="AMP-dependent synthetase/ligase" evidence="6">
    <location>
        <begin position="21"/>
        <end position="406"/>
    </location>
</feature>
<evidence type="ECO:0008006" key="10">
    <source>
        <dbReference type="Google" id="ProtNLM"/>
    </source>
</evidence>
<dbReference type="InterPro" id="IPR000873">
    <property type="entry name" value="AMP-dep_synth/lig_dom"/>
</dbReference>
<evidence type="ECO:0000256" key="1">
    <source>
        <dbReference type="ARBA" id="ARBA00004514"/>
    </source>
</evidence>
<evidence type="ECO:0000256" key="5">
    <source>
        <dbReference type="ARBA" id="ARBA00022840"/>
    </source>
</evidence>
<organism evidence="8 9">
    <name type="scientific">Quercus rubra</name>
    <name type="common">Northern red oak</name>
    <name type="synonym">Quercus borealis</name>
    <dbReference type="NCBI Taxonomy" id="3512"/>
    <lineage>
        <taxon>Eukaryota</taxon>
        <taxon>Viridiplantae</taxon>
        <taxon>Streptophyta</taxon>
        <taxon>Embryophyta</taxon>
        <taxon>Tracheophyta</taxon>
        <taxon>Spermatophyta</taxon>
        <taxon>Magnoliopsida</taxon>
        <taxon>eudicotyledons</taxon>
        <taxon>Gunneridae</taxon>
        <taxon>Pentapetalae</taxon>
        <taxon>rosids</taxon>
        <taxon>fabids</taxon>
        <taxon>Fagales</taxon>
        <taxon>Fagaceae</taxon>
        <taxon>Quercus</taxon>
    </lineage>
</organism>
<dbReference type="InterPro" id="IPR045851">
    <property type="entry name" value="AMP-bd_C_sf"/>
</dbReference>
<feature type="domain" description="AMP-binding enzyme C-terminal" evidence="7">
    <location>
        <begin position="456"/>
        <end position="525"/>
    </location>
</feature>
<comment type="subcellular location">
    <subcellularLocation>
        <location evidence="1">Cytoplasm</location>
        <location evidence="1">Cytosol</location>
    </subcellularLocation>
</comment>
<dbReference type="Pfam" id="PF00501">
    <property type="entry name" value="AMP-binding"/>
    <property type="match status" value="1"/>
</dbReference>
<sequence length="549" mass="60006">MEGVIQCSANFVSLTPIGFLERAAIVYGDEVSMVYGTEKTTWGETHERCIKLASALVQLGISRGDIVAAFAPNVPALYELHFGVSMAGAVISALNTKLDSTMLALLLEQLEAKIIFVYYEFLEVVLGALNILSEREGKPPPLVLITECDKKSFSIVEATPPGSLDYNDLLAMGQADFEIIRPKNECDPISVNYTSGSTGIPKGAIYSHRAAYLNSIATIFRINVREKLVFLWTVDMFRCNGWCFPWAVAALGGINICLRSTLTAKLIFDAILVHKVTHLCGAPIILNILAKSLARPLPFKVEIIVAGPLPPPQVVTKVIELGFNVSHGYGMTEALGPAIVTPCTPELQYSSTLDEQSKTKRLEGLHNLIMDGVDVKDPSTMKSIPHDGKTIGEVMFKGNNMMLGYFKKPKVTQEAFSGGWYRTGDLAIRHQDGFIEMKDRAKDMIICGGEIVSSLEVEAVLLSHPKVFEAAVVGTNKPCAFVKLKEGCDNCVPEEIIEFCGERLPKYMVPHSVVFGDLPVNSTGKIQKFVLREKAKTIGMQNGSLNELD</sequence>
<protein>
    <recommendedName>
        <fullName evidence="10">4-coumarate--CoA ligase</fullName>
    </recommendedName>
</protein>
<name>A0AAN7G1X2_QUERU</name>
<comment type="similarity">
    <text evidence="2">Belongs to the ATP-dependent AMP-binding enzyme family.</text>
</comment>
<evidence type="ECO:0000313" key="9">
    <source>
        <dbReference type="Proteomes" id="UP001324115"/>
    </source>
</evidence>
<dbReference type="Pfam" id="PF13193">
    <property type="entry name" value="AMP-binding_C"/>
    <property type="match status" value="1"/>
</dbReference>
<dbReference type="PANTHER" id="PTHR43859:SF11">
    <property type="entry name" value="4-COUMARATE--COA LIGASE"/>
    <property type="match status" value="1"/>
</dbReference>
<dbReference type="GO" id="GO:0005829">
    <property type="term" value="C:cytosol"/>
    <property type="evidence" value="ECO:0007669"/>
    <property type="project" value="UniProtKB-SubCell"/>
</dbReference>
<dbReference type="InterPro" id="IPR020845">
    <property type="entry name" value="AMP-binding_CS"/>
</dbReference>
<keyword evidence="3" id="KW-0436">Ligase</keyword>
<dbReference type="SUPFAM" id="SSF56801">
    <property type="entry name" value="Acetyl-CoA synthetase-like"/>
    <property type="match status" value="1"/>
</dbReference>
<dbReference type="EMBL" id="JAXUIC010000002">
    <property type="protein sequence ID" value="KAK4605227.1"/>
    <property type="molecule type" value="Genomic_DNA"/>
</dbReference>
<keyword evidence="9" id="KW-1185">Reference proteome</keyword>
<keyword evidence="4" id="KW-0547">Nucleotide-binding</keyword>
<dbReference type="PANTHER" id="PTHR43859">
    <property type="entry name" value="ACYL-ACTIVATING ENZYME"/>
    <property type="match status" value="1"/>
</dbReference>
<evidence type="ECO:0000256" key="3">
    <source>
        <dbReference type="ARBA" id="ARBA00022598"/>
    </source>
</evidence>